<dbReference type="InterPro" id="IPR027417">
    <property type="entry name" value="P-loop_NTPase"/>
</dbReference>
<dbReference type="AlphaFoldDB" id="A0A4U6VNZ5"/>
<sequence>MEMFYSSVITELVNSSISFLFAKFKKETTATVQEDLQLLRRLLMRSDTIVEEADRRRVSNPDMLQQLKALRDKAYRGYYVLDTVRCRALLEGGSRGGEDKEEPAKRLTFALSRFNPAKRVRFPSGGDSEPTTVALNDASPRELHQMVCSLQAMIDGMDEFVVLLMSCPPLYRQPYSVHLSLDRCMFGRHMEKETVMEFLLNNTEPPPSDAVNLGVLPIIGPTHIGKSTLVEHVCHDEKVRNHFSLISIYSGDDLKDETKATFREKCVIKHQNNQAIEKRLLVVIELIADVDEEAWERLYSCERSMPQGSKMIITSRSEKIARFGTTEPLRLKPLPVEAYWYLFKTVAFGSDDPGHHPKLASIALEMVDAMQGSFIFASMGGDLLRANFDTRTWSRVLTRLRQYLQKNASLIGEYPDDVNVKDYPRVTWSVIKEKPDKYFMLHDIYQRGSAHGEVPQISLLDLLAGRAQPSGKYEILFLKSRIPPYFNYICTCEIRDM</sequence>
<name>A0A4U6VNZ5_SETVI</name>
<evidence type="ECO:0000259" key="1">
    <source>
        <dbReference type="Pfam" id="PF00931"/>
    </source>
</evidence>
<accession>A0A4U6VNZ5</accession>
<keyword evidence="3" id="KW-1185">Reference proteome</keyword>
<dbReference type="SUPFAM" id="SSF52540">
    <property type="entry name" value="P-loop containing nucleoside triphosphate hydrolases"/>
    <property type="match status" value="1"/>
</dbReference>
<dbReference type="EMBL" id="CM016554">
    <property type="protein sequence ID" value="TKW26207.1"/>
    <property type="molecule type" value="Genomic_DNA"/>
</dbReference>
<dbReference type="GO" id="GO:0043531">
    <property type="term" value="F:ADP binding"/>
    <property type="evidence" value="ECO:0007669"/>
    <property type="project" value="InterPro"/>
</dbReference>
<dbReference type="PANTHER" id="PTHR33377">
    <property type="entry name" value="OS10G0134700 PROTEIN-RELATED"/>
    <property type="match status" value="1"/>
</dbReference>
<evidence type="ECO:0000313" key="3">
    <source>
        <dbReference type="Proteomes" id="UP000298652"/>
    </source>
</evidence>
<evidence type="ECO:0000313" key="2">
    <source>
        <dbReference type="EMBL" id="TKW26207.1"/>
    </source>
</evidence>
<reference evidence="2" key="1">
    <citation type="submission" date="2019-03" db="EMBL/GenBank/DDBJ databases">
        <title>WGS assembly of Setaria viridis.</title>
        <authorList>
            <person name="Huang P."/>
            <person name="Jenkins J."/>
            <person name="Grimwood J."/>
            <person name="Barry K."/>
            <person name="Healey A."/>
            <person name="Mamidi S."/>
            <person name="Sreedasyam A."/>
            <person name="Shu S."/>
            <person name="Feldman M."/>
            <person name="Wu J."/>
            <person name="Yu Y."/>
            <person name="Chen C."/>
            <person name="Johnson J."/>
            <person name="Rokhsar D."/>
            <person name="Baxter I."/>
            <person name="Schmutz J."/>
            <person name="Brutnell T."/>
            <person name="Kellogg E."/>
        </authorList>
    </citation>
    <scope>NUCLEOTIDE SEQUENCE [LARGE SCALE GENOMIC DNA]</scope>
</reference>
<organism evidence="2 3">
    <name type="scientific">Setaria viridis</name>
    <name type="common">Green bristlegrass</name>
    <name type="synonym">Setaria italica subsp. viridis</name>
    <dbReference type="NCBI Taxonomy" id="4556"/>
    <lineage>
        <taxon>Eukaryota</taxon>
        <taxon>Viridiplantae</taxon>
        <taxon>Streptophyta</taxon>
        <taxon>Embryophyta</taxon>
        <taxon>Tracheophyta</taxon>
        <taxon>Spermatophyta</taxon>
        <taxon>Magnoliopsida</taxon>
        <taxon>Liliopsida</taxon>
        <taxon>Poales</taxon>
        <taxon>Poaceae</taxon>
        <taxon>PACMAD clade</taxon>
        <taxon>Panicoideae</taxon>
        <taxon>Panicodae</taxon>
        <taxon>Paniceae</taxon>
        <taxon>Cenchrinae</taxon>
        <taxon>Setaria</taxon>
    </lineage>
</organism>
<dbReference type="Pfam" id="PF00931">
    <property type="entry name" value="NB-ARC"/>
    <property type="match status" value="1"/>
</dbReference>
<dbReference type="OMA" id="CAYIGAS"/>
<protein>
    <recommendedName>
        <fullName evidence="1">NB-ARC domain-containing protein</fullName>
    </recommendedName>
</protein>
<dbReference type="Proteomes" id="UP000298652">
    <property type="component" value="Chromosome 3"/>
</dbReference>
<dbReference type="PANTHER" id="PTHR33377:SF115">
    <property type="entry name" value="OS05G0533301 PROTEIN"/>
    <property type="match status" value="1"/>
</dbReference>
<dbReference type="Gene3D" id="3.40.50.300">
    <property type="entry name" value="P-loop containing nucleotide triphosphate hydrolases"/>
    <property type="match status" value="1"/>
</dbReference>
<dbReference type="InterPro" id="IPR002182">
    <property type="entry name" value="NB-ARC"/>
</dbReference>
<feature type="domain" description="NB-ARC" evidence="1">
    <location>
        <begin position="274"/>
        <end position="349"/>
    </location>
</feature>
<gene>
    <name evidence="2" type="ORF">SEVIR_3G171600v2</name>
</gene>
<dbReference type="Gramene" id="TKW26207">
    <property type="protein sequence ID" value="TKW26207"/>
    <property type="gene ID" value="SEVIR_3G171600v2"/>
</dbReference>
<proteinExistence type="predicted"/>